<evidence type="ECO:0000313" key="1">
    <source>
        <dbReference type="EMBL" id="JAH39161.1"/>
    </source>
</evidence>
<protein>
    <submittedName>
        <fullName evidence="1">Uncharacterized protein</fullName>
    </submittedName>
</protein>
<accession>A0A0E9SCZ4</accession>
<reference evidence="1" key="2">
    <citation type="journal article" date="2015" name="Fish Shellfish Immunol.">
        <title>Early steps in the European eel (Anguilla anguilla)-Vibrio vulnificus interaction in the gills: Role of the RtxA13 toxin.</title>
        <authorList>
            <person name="Callol A."/>
            <person name="Pajuelo D."/>
            <person name="Ebbesson L."/>
            <person name="Teles M."/>
            <person name="MacKenzie S."/>
            <person name="Amaro C."/>
        </authorList>
    </citation>
    <scope>NUCLEOTIDE SEQUENCE</scope>
</reference>
<organism evidence="1">
    <name type="scientific">Anguilla anguilla</name>
    <name type="common">European freshwater eel</name>
    <name type="synonym">Muraena anguilla</name>
    <dbReference type="NCBI Taxonomy" id="7936"/>
    <lineage>
        <taxon>Eukaryota</taxon>
        <taxon>Metazoa</taxon>
        <taxon>Chordata</taxon>
        <taxon>Craniata</taxon>
        <taxon>Vertebrata</taxon>
        <taxon>Euteleostomi</taxon>
        <taxon>Actinopterygii</taxon>
        <taxon>Neopterygii</taxon>
        <taxon>Teleostei</taxon>
        <taxon>Anguilliformes</taxon>
        <taxon>Anguillidae</taxon>
        <taxon>Anguilla</taxon>
    </lineage>
</organism>
<name>A0A0E9SCZ4_ANGAN</name>
<sequence>MVSDHGRSQHSCLVFSDILEKVMANSHRFVQFALLEGGIFVNFTSVLSDSLSPHGLCTL</sequence>
<dbReference type="EMBL" id="GBXM01069416">
    <property type="protein sequence ID" value="JAH39161.1"/>
    <property type="molecule type" value="Transcribed_RNA"/>
</dbReference>
<proteinExistence type="predicted"/>
<dbReference type="AlphaFoldDB" id="A0A0E9SCZ4"/>
<reference evidence="1" key="1">
    <citation type="submission" date="2014-11" db="EMBL/GenBank/DDBJ databases">
        <authorList>
            <person name="Amaro Gonzalez C."/>
        </authorList>
    </citation>
    <scope>NUCLEOTIDE SEQUENCE</scope>
</reference>